<reference evidence="1 2" key="1">
    <citation type="submission" date="2022-05" db="EMBL/GenBank/DDBJ databases">
        <authorList>
            <consortium name="Genoscope - CEA"/>
            <person name="William W."/>
        </authorList>
    </citation>
    <scope>NUCLEOTIDE SEQUENCE [LARGE SCALE GENOMIC DNA]</scope>
</reference>
<keyword evidence="2" id="KW-1185">Reference proteome</keyword>
<feature type="non-terminal residue" evidence="1">
    <location>
        <position position="86"/>
    </location>
</feature>
<dbReference type="AlphaFoldDB" id="A0AAU9XFA8"/>
<evidence type="ECO:0000313" key="1">
    <source>
        <dbReference type="EMBL" id="CAH3146386.1"/>
    </source>
</evidence>
<protein>
    <submittedName>
        <fullName evidence="1">Uncharacterized protein</fullName>
    </submittedName>
</protein>
<dbReference type="EMBL" id="CALNXJ010000041">
    <property type="protein sequence ID" value="CAH3146386.1"/>
    <property type="molecule type" value="Genomic_DNA"/>
</dbReference>
<organism evidence="1 2">
    <name type="scientific">Pocillopora meandrina</name>
    <dbReference type="NCBI Taxonomy" id="46732"/>
    <lineage>
        <taxon>Eukaryota</taxon>
        <taxon>Metazoa</taxon>
        <taxon>Cnidaria</taxon>
        <taxon>Anthozoa</taxon>
        <taxon>Hexacorallia</taxon>
        <taxon>Scleractinia</taxon>
        <taxon>Astrocoeniina</taxon>
        <taxon>Pocilloporidae</taxon>
        <taxon>Pocillopora</taxon>
    </lineage>
</organism>
<sequence>RSRLRLLCRNFEENSIGTSISVEERTSGVTDALLQEPDITENVEKIMTFASEEGNKPLGIFMHKDSEFLSFPTMFTCKNEKKNFAK</sequence>
<name>A0AAU9XFA8_9CNID</name>
<gene>
    <name evidence="1" type="ORF">PMEA_00022971</name>
</gene>
<dbReference type="Proteomes" id="UP001159428">
    <property type="component" value="Unassembled WGS sequence"/>
</dbReference>
<accession>A0AAU9XFA8</accession>
<proteinExistence type="predicted"/>
<feature type="non-terminal residue" evidence="1">
    <location>
        <position position="1"/>
    </location>
</feature>
<comment type="caution">
    <text evidence="1">The sequence shown here is derived from an EMBL/GenBank/DDBJ whole genome shotgun (WGS) entry which is preliminary data.</text>
</comment>
<evidence type="ECO:0000313" key="2">
    <source>
        <dbReference type="Proteomes" id="UP001159428"/>
    </source>
</evidence>